<dbReference type="InterPro" id="IPR036736">
    <property type="entry name" value="ACP-like_sf"/>
</dbReference>
<dbReference type="SUPFAM" id="SSF52777">
    <property type="entry name" value="CoA-dependent acyltransferases"/>
    <property type="match status" value="2"/>
</dbReference>
<dbReference type="Pfam" id="PF00550">
    <property type="entry name" value="PP-binding"/>
    <property type="match status" value="1"/>
</dbReference>
<evidence type="ECO:0000256" key="2">
    <source>
        <dbReference type="ARBA" id="ARBA00022450"/>
    </source>
</evidence>
<dbReference type="Gene3D" id="3.30.559.10">
    <property type="entry name" value="Chloramphenicol acetyltransferase-like domain"/>
    <property type="match status" value="1"/>
</dbReference>
<feature type="region of interest" description="Disordered" evidence="4">
    <location>
        <begin position="585"/>
        <end position="615"/>
    </location>
</feature>
<dbReference type="PROSITE" id="PS00455">
    <property type="entry name" value="AMP_BINDING"/>
    <property type="match status" value="1"/>
</dbReference>
<accession>A0A6C1CA12</accession>
<evidence type="ECO:0000256" key="3">
    <source>
        <dbReference type="ARBA" id="ARBA00022553"/>
    </source>
</evidence>
<dbReference type="RefSeq" id="WP_031175069.1">
    <property type="nucleotide sequence ID" value="NZ_BBQG01000020.1"/>
</dbReference>
<gene>
    <name evidence="5" type="ORF">D8771_09045</name>
</gene>
<dbReference type="Proteomes" id="UP000298111">
    <property type="component" value="Unassembled WGS sequence"/>
</dbReference>
<feature type="compositionally biased region" description="Pro residues" evidence="4">
    <location>
        <begin position="1267"/>
        <end position="1277"/>
    </location>
</feature>
<dbReference type="Pfam" id="PF00501">
    <property type="entry name" value="AMP-binding"/>
    <property type="match status" value="1"/>
</dbReference>
<name>A0A6C1CA12_9ACTN</name>
<dbReference type="GeneID" id="75179487"/>
<dbReference type="SUPFAM" id="SSF56801">
    <property type="entry name" value="Acetyl-CoA synthetase-like"/>
    <property type="match status" value="1"/>
</dbReference>
<evidence type="ECO:0000313" key="5">
    <source>
        <dbReference type="EMBL" id="TGG86473.1"/>
    </source>
</evidence>
<evidence type="ECO:0000256" key="4">
    <source>
        <dbReference type="SAM" id="MobiDB-lite"/>
    </source>
</evidence>
<dbReference type="GO" id="GO:0005737">
    <property type="term" value="C:cytoplasm"/>
    <property type="evidence" value="ECO:0007669"/>
    <property type="project" value="TreeGrafter"/>
</dbReference>
<comment type="cofactor">
    <cofactor evidence="1">
        <name>pantetheine 4'-phosphate</name>
        <dbReference type="ChEBI" id="CHEBI:47942"/>
    </cofactor>
</comment>
<dbReference type="InterPro" id="IPR001242">
    <property type="entry name" value="Condensation_dom"/>
</dbReference>
<dbReference type="InterPro" id="IPR023213">
    <property type="entry name" value="CAT-like_dom_sf"/>
</dbReference>
<dbReference type="Gene3D" id="3.40.50.980">
    <property type="match status" value="2"/>
</dbReference>
<dbReference type="InterPro" id="IPR045851">
    <property type="entry name" value="AMP-bd_C_sf"/>
</dbReference>
<dbReference type="GO" id="GO:0044550">
    <property type="term" value="P:secondary metabolite biosynthetic process"/>
    <property type="evidence" value="ECO:0007669"/>
    <property type="project" value="TreeGrafter"/>
</dbReference>
<dbReference type="PROSITE" id="PS50075">
    <property type="entry name" value="CARRIER"/>
    <property type="match status" value="1"/>
</dbReference>
<dbReference type="CDD" id="cd19531">
    <property type="entry name" value="LCL_NRPS-like"/>
    <property type="match status" value="1"/>
</dbReference>
<keyword evidence="3" id="KW-0597">Phosphoprotein</keyword>
<dbReference type="InterPro" id="IPR020806">
    <property type="entry name" value="PKS_PP-bd"/>
</dbReference>
<dbReference type="InterPro" id="IPR020845">
    <property type="entry name" value="AMP-binding_CS"/>
</dbReference>
<dbReference type="PANTHER" id="PTHR45527:SF1">
    <property type="entry name" value="FATTY ACID SYNTHASE"/>
    <property type="match status" value="1"/>
</dbReference>
<dbReference type="NCBIfam" id="TIGR01733">
    <property type="entry name" value="AA-adenyl-dom"/>
    <property type="match status" value="1"/>
</dbReference>
<dbReference type="SUPFAM" id="SSF47336">
    <property type="entry name" value="ACP-like"/>
    <property type="match status" value="1"/>
</dbReference>
<comment type="caution">
    <text evidence="5">The sequence shown here is derived from an EMBL/GenBank/DDBJ whole genome shotgun (WGS) entry which is preliminary data.</text>
</comment>
<evidence type="ECO:0000313" key="6">
    <source>
        <dbReference type="Proteomes" id="UP000298111"/>
    </source>
</evidence>
<dbReference type="InterPro" id="IPR010071">
    <property type="entry name" value="AA_adenyl_dom"/>
</dbReference>
<dbReference type="Gene3D" id="2.30.38.10">
    <property type="entry name" value="Luciferase, Domain 3"/>
    <property type="match status" value="1"/>
</dbReference>
<dbReference type="PANTHER" id="PTHR45527">
    <property type="entry name" value="NONRIBOSOMAL PEPTIDE SYNTHETASE"/>
    <property type="match status" value="1"/>
</dbReference>
<dbReference type="Gene3D" id="3.30.300.30">
    <property type="match status" value="1"/>
</dbReference>
<dbReference type="Gene3D" id="1.10.1200.10">
    <property type="entry name" value="ACP-like"/>
    <property type="match status" value="1"/>
</dbReference>
<dbReference type="Pfam" id="PF00668">
    <property type="entry name" value="Condensation"/>
    <property type="match status" value="1"/>
</dbReference>
<keyword evidence="2" id="KW-0596">Phosphopantetheine</keyword>
<dbReference type="GO" id="GO:0031177">
    <property type="term" value="F:phosphopantetheine binding"/>
    <property type="evidence" value="ECO:0007669"/>
    <property type="project" value="InterPro"/>
</dbReference>
<dbReference type="Pfam" id="PF13193">
    <property type="entry name" value="AMP-binding_C"/>
    <property type="match status" value="1"/>
</dbReference>
<feature type="compositionally biased region" description="Low complexity" evidence="4">
    <location>
        <begin position="12"/>
        <end position="29"/>
    </location>
</feature>
<protein>
    <submittedName>
        <fullName evidence="5">Non-ribosomal peptide synthetase</fullName>
    </submittedName>
</protein>
<dbReference type="GO" id="GO:0043041">
    <property type="term" value="P:amino acid activation for nonribosomal peptide biosynthetic process"/>
    <property type="evidence" value="ECO:0007669"/>
    <property type="project" value="TreeGrafter"/>
</dbReference>
<dbReference type="PROSITE" id="PS00012">
    <property type="entry name" value="PHOSPHOPANTETHEINE"/>
    <property type="match status" value="1"/>
</dbReference>
<dbReference type="SMART" id="SM00823">
    <property type="entry name" value="PKS_PP"/>
    <property type="match status" value="1"/>
</dbReference>
<dbReference type="InterPro" id="IPR006162">
    <property type="entry name" value="Ppantetheine_attach_site"/>
</dbReference>
<dbReference type="GO" id="GO:0017000">
    <property type="term" value="P:antibiotic biosynthetic process"/>
    <property type="evidence" value="ECO:0007669"/>
    <property type="project" value="UniProtKB-ARBA"/>
</dbReference>
<dbReference type="Gene3D" id="3.30.559.30">
    <property type="entry name" value="Nonribosomal peptide synthetase, condensation domain"/>
    <property type="match status" value="2"/>
</dbReference>
<organism evidence="5 6">
    <name type="scientific">Streptomyces albus</name>
    <dbReference type="NCBI Taxonomy" id="1888"/>
    <lineage>
        <taxon>Bacteria</taxon>
        <taxon>Bacillati</taxon>
        <taxon>Actinomycetota</taxon>
        <taxon>Actinomycetes</taxon>
        <taxon>Kitasatosporales</taxon>
        <taxon>Streptomycetaceae</taxon>
        <taxon>Streptomyces</taxon>
    </lineage>
</organism>
<reference evidence="5 6" key="1">
    <citation type="submission" date="2018-10" db="EMBL/GenBank/DDBJ databases">
        <title>Isolation of pseudouridimycin from Streptomyces albus DSM 40763.</title>
        <authorList>
            <person name="Rosenqvist P."/>
            <person name="Metsae-Ketelae M."/>
            <person name="Virta P."/>
        </authorList>
    </citation>
    <scope>NUCLEOTIDE SEQUENCE [LARGE SCALE GENOMIC DNA]</scope>
    <source>
        <strain evidence="5 6">DSM 40763</strain>
    </source>
</reference>
<dbReference type="GO" id="GO:0008610">
    <property type="term" value="P:lipid biosynthetic process"/>
    <property type="evidence" value="ECO:0007669"/>
    <property type="project" value="UniProtKB-ARBA"/>
</dbReference>
<evidence type="ECO:0000256" key="1">
    <source>
        <dbReference type="ARBA" id="ARBA00001957"/>
    </source>
</evidence>
<sequence>MPRPFPPRPETGRSSGPSSPGGPAEDAGPVLLVTDRPRTVESSAGPVGRLRLAGAAGTTSLAALALVLHRWTGQRRLLIDADLTDGAAGVLALTVVPEEPSAALLARTGAVVPHGTPTGRGVLFTDRPLPETGTWDLVVAQDGADLLLGCRTALFTEETAERLGRHLRLAAAFLADQPHAAVREADLLGAGERELVLRTFNDTARPLPALATVHGLFARQARRAPSAPAVTWRGTTLSYAELDERSDRLAAALRASGARPGDRVGLRTGRTPALIVGALGILKAGCAYLALEPDHPAERTRWLLADSDAAHLVVSVSTAGDFAFSGTVLDAMEPGAAAAAPHPDGAGAPGDLAYVCYTSGTTGTPKGVEVTHGNVVRLVCGASYVRFGPDMAVMPTGSVAFDASTFELWGPLLNGGRVHLTDSDTVLDAHALGRELTRQGITTLWLTSPLFNQLVEQDPGAFATLRELVVGGDALSPVHVAKAMDACPGLAVVNGYGPTENTTFSVTHRITRADLDRIPIGRPIANSTAYVLDEDGRPCPVGVPGELYLGGAGVARGYLGRPELTAERFVPDPFAGAVRDSFADAAQEPEPQAEPHPRPGAAGGGTAGGPRLYRSGDLARWRPDGVLEFLGRRDHQVKVRGFRIEPAEIEKAMTRHPGVAEAVVVARSRPGRSEKHLCGYYTGHPGGRADEHTGTSAPAPEDLRAALASALPDHMVPAFLVPLTALPLNHNGKVDRSRLPDPDGAHLLDRASYVPPRDETEAVLVQLAEKALGISGVGTAHDLRDLGADSLTATLLAAGVRQRLGRECPVSAVLADGTLARLAARLRAAPPYQGSTVPAAPRQSTHPLTPQQRQVYFEQLKDESAVTYNVPVTLALPADTEPHRLADALQQLAARHDALRTRFVAEDGEIRQRVEPTVRVPVLIGDGPPGPVRDFVRPFDLGKAPLWRAGIHRTAAQVTLRLDLHHIVVDGYSLAPLFADLAALYAGQDAQPPPLQYRDYAHWLAGERGAALREAQRPYWEQVFATPPDPADLPTDMPRPPLRPLDGGVVTGDLGQTRTARLRAVAREHGVTLFAVLSSAHSLLLAALKGSTDVTVGVPVSGRTVPGLEGTVGMCANTVCLRTAVEPGLDYGTFLRRTAEAAEGAFAHQDFPFEDLVALAAPVRDYSRTPVFDALIALHSGRYLSVDFHGARVPLRLEQTGQAVFDLNMQIHEDAGTLRIAWQYASGLLRHRTVEGWFATFTTLLDALCADPSATLGTLLPGLARPPARPVPGPQAAPEPDASFDFDL</sequence>
<dbReference type="CDD" id="cd12117">
    <property type="entry name" value="A_NRPS_Srf_like"/>
    <property type="match status" value="1"/>
</dbReference>
<dbReference type="InterPro" id="IPR009081">
    <property type="entry name" value="PP-bd_ACP"/>
</dbReference>
<feature type="region of interest" description="Disordered" evidence="4">
    <location>
        <begin position="1265"/>
        <end position="1288"/>
    </location>
</feature>
<proteinExistence type="predicted"/>
<feature type="region of interest" description="Disordered" evidence="4">
    <location>
        <begin position="1"/>
        <end position="29"/>
    </location>
</feature>
<dbReference type="GO" id="GO:0003824">
    <property type="term" value="F:catalytic activity"/>
    <property type="evidence" value="ECO:0007669"/>
    <property type="project" value="InterPro"/>
</dbReference>
<dbReference type="EMBL" id="RCIY01000040">
    <property type="protein sequence ID" value="TGG86473.1"/>
    <property type="molecule type" value="Genomic_DNA"/>
</dbReference>
<dbReference type="InterPro" id="IPR000873">
    <property type="entry name" value="AMP-dep_synth/lig_dom"/>
</dbReference>
<dbReference type="InterPro" id="IPR025110">
    <property type="entry name" value="AMP-bd_C"/>
</dbReference>